<dbReference type="Pfam" id="PF02518">
    <property type="entry name" value="HATPase_c"/>
    <property type="match status" value="1"/>
</dbReference>
<dbReference type="GO" id="GO:0000155">
    <property type="term" value="F:phosphorelay sensor kinase activity"/>
    <property type="evidence" value="ECO:0007669"/>
    <property type="project" value="InterPro"/>
</dbReference>
<evidence type="ECO:0000259" key="8">
    <source>
        <dbReference type="PROSITE" id="PS50109"/>
    </source>
</evidence>
<dbReference type="InterPro" id="IPR036890">
    <property type="entry name" value="HATPase_C_sf"/>
</dbReference>
<evidence type="ECO:0000256" key="6">
    <source>
        <dbReference type="ARBA" id="ARBA00023012"/>
    </source>
</evidence>
<dbReference type="Gene3D" id="3.30.565.10">
    <property type="entry name" value="Histidine kinase-like ATPase, C-terminal domain"/>
    <property type="match status" value="1"/>
</dbReference>
<dbReference type="EMBL" id="MHTT01000010">
    <property type="protein sequence ID" value="OHA65808.1"/>
    <property type="molecule type" value="Genomic_DNA"/>
</dbReference>
<accession>A0A1G2QZM2</accession>
<dbReference type="PRINTS" id="PR00344">
    <property type="entry name" value="BCTRLSENSOR"/>
</dbReference>
<dbReference type="InterPro" id="IPR050351">
    <property type="entry name" value="BphY/WalK/GraS-like"/>
</dbReference>
<dbReference type="GO" id="GO:0016036">
    <property type="term" value="P:cellular response to phosphate starvation"/>
    <property type="evidence" value="ECO:0007669"/>
    <property type="project" value="TreeGrafter"/>
</dbReference>
<evidence type="ECO:0000256" key="5">
    <source>
        <dbReference type="ARBA" id="ARBA00022777"/>
    </source>
</evidence>
<evidence type="ECO:0000256" key="7">
    <source>
        <dbReference type="ARBA" id="ARBA00023136"/>
    </source>
</evidence>
<dbReference type="Pfam" id="PF00989">
    <property type="entry name" value="PAS"/>
    <property type="match status" value="1"/>
</dbReference>
<dbReference type="InterPro" id="IPR029016">
    <property type="entry name" value="GAF-like_dom_sf"/>
</dbReference>
<dbReference type="Gene3D" id="1.10.287.130">
    <property type="match status" value="1"/>
</dbReference>
<dbReference type="Gene3D" id="3.30.450.40">
    <property type="match status" value="2"/>
</dbReference>
<dbReference type="SUPFAM" id="SSF55781">
    <property type="entry name" value="GAF domain-like"/>
    <property type="match status" value="2"/>
</dbReference>
<feature type="domain" description="PAS" evidence="9">
    <location>
        <begin position="369"/>
        <end position="414"/>
    </location>
</feature>
<dbReference type="CDD" id="cd00130">
    <property type="entry name" value="PAS"/>
    <property type="match status" value="1"/>
</dbReference>
<reference evidence="10 11" key="1">
    <citation type="journal article" date="2016" name="Nat. Commun.">
        <title>Thousands of microbial genomes shed light on interconnected biogeochemical processes in an aquifer system.</title>
        <authorList>
            <person name="Anantharaman K."/>
            <person name="Brown C.T."/>
            <person name="Hug L.A."/>
            <person name="Sharon I."/>
            <person name="Castelle C.J."/>
            <person name="Probst A.J."/>
            <person name="Thomas B.C."/>
            <person name="Singh A."/>
            <person name="Wilkins M.J."/>
            <person name="Karaoz U."/>
            <person name="Brodie E.L."/>
            <person name="Williams K.H."/>
            <person name="Hubbard S.S."/>
            <person name="Banfield J.F."/>
        </authorList>
    </citation>
    <scope>NUCLEOTIDE SEQUENCE [LARGE SCALE GENOMIC DNA]</scope>
</reference>
<keyword evidence="6" id="KW-0902">Two-component regulatory system</keyword>
<dbReference type="STRING" id="1802448.A2672_02470"/>
<dbReference type="GO" id="GO:0006355">
    <property type="term" value="P:regulation of DNA-templated transcription"/>
    <property type="evidence" value="ECO:0007669"/>
    <property type="project" value="InterPro"/>
</dbReference>
<dbReference type="SUPFAM" id="SSF55874">
    <property type="entry name" value="ATPase domain of HSP90 chaperone/DNA topoisomerase II/histidine kinase"/>
    <property type="match status" value="1"/>
</dbReference>
<comment type="catalytic activity">
    <reaction evidence="1">
        <text>ATP + protein L-histidine = ADP + protein N-phospho-L-histidine.</text>
        <dbReference type="EC" id="2.7.13.3"/>
    </reaction>
</comment>
<dbReference type="SMART" id="SM00388">
    <property type="entry name" value="HisKA"/>
    <property type="match status" value="1"/>
</dbReference>
<keyword evidence="4" id="KW-0808">Transferase</keyword>
<dbReference type="SUPFAM" id="SSF55785">
    <property type="entry name" value="PYP-like sensor domain (PAS domain)"/>
    <property type="match status" value="1"/>
</dbReference>
<dbReference type="InterPro" id="IPR013767">
    <property type="entry name" value="PAS_fold"/>
</dbReference>
<keyword evidence="7" id="KW-0472">Membrane</keyword>
<dbReference type="Gene3D" id="3.30.450.20">
    <property type="entry name" value="PAS domain"/>
    <property type="match status" value="1"/>
</dbReference>
<dbReference type="GO" id="GO:0004721">
    <property type="term" value="F:phosphoprotein phosphatase activity"/>
    <property type="evidence" value="ECO:0007669"/>
    <property type="project" value="TreeGrafter"/>
</dbReference>
<protein>
    <recommendedName>
        <fullName evidence="2">histidine kinase</fullName>
        <ecNumber evidence="2">2.7.13.3</ecNumber>
    </recommendedName>
</protein>
<dbReference type="InterPro" id="IPR005467">
    <property type="entry name" value="His_kinase_dom"/>
</dbReference>
<dbReference type="EC" id="2.7.13.3" evidence="2"/>
<dbReference type="GO" id="GO:0005886">
    <property type="term" value="C:plasma membrane"/>
    <property type="evidence" value="ECO:0007669"/>
    <property type="project" value="TreeGrafter"/>
</dbReference>
<evidence type="ECO:0000256" key="4">
    <source>
        <dbReference type="ARBA" id="ARBA00022679"/>
    </source>
</evidence>
<comment type="caution">
    <text evidence="10">The sequence shown here is derived from an EMBL/GenBank/DDBJ whole genome shotgun (WGS) entry which is preliminary data.</text>
</comment>
<dbReference type="InterPro" id="IPR003594">
    <property type="entry name" value="HATPase_dom"/>
</dbReference>
<dbReference type="Pfam" id="PF00512">
    <property type="entry name" value="HisKA"/>
    <property type="match status" value="1"/>
</dbReference>
<dbReference type="SMART" id="SM00387">
    <property type="entry name" value="HATPase_c"/>
    <property type="match status" value="1"/>
</dbReference>
<dbReference type="InterPro" id="IPR036097">
    <property type="entry name" value="HisK_dim/P_sf"/>
</dbReference>
<dbReference type="InterPro" id="IPR000014">
    <property type="entry name" value="PAS"/>
</dbReference>
<dbReference type="Proteomes" id="UP000178065">
    <property type="component" value="Unassembled WGS sequence"/>
</dbReference>
<dbReference type="InterPro" id="IPR003661">
    <property type="entry name" value="HisK_dim/P_dom"/>
</dbReference>
<dbReference type="InterPro" id="IPR004358">
    <property type="entry name" value="Sig_transdc_His_kin-like_C"/>
</dbReference>
<dbReference type="FunFam" id="3.30.565.10:FF:000006">
    <property type="entry name" value="Sensor histidine kinase WalK"/>
    <property type="match status" value="1"/>
</dbReference>
<organism evidence="10 11">
    <name type="scientific">Candidatus Wildermuthbacteria bacterium RIFCSPHIGHO2_01_FULL_49_22b</name>
    <dbReference type="NCBI Taxonomy" id="1802448"/>
    <lineage>
        <taxon>Bacteria</taxon>
        <taxon>Candidatus Wildermuthiibacteriota</taxon>
    </lineage>
</organism>
<dbReference type="SMART" id="SM00065">
    <property type="entry name" value="GAF"/>
    <property type="match status" value="2"/>
</dbReference>
<dbReference type="PANTHER" id="PTHR45453">
    <property type="entry name" value="PHOSPHATE REGULON SENSOR PROTEIN PHOR"/>
    <property type="match status" value="1"/>
</dbReference>
<sequence>MRKKTIKDSDYWLKTINAISTSFNLASRDIDIILRALAKKLVKELGASALAIWTVEEKTHFMRIEESVNLSKEYIRYFNQTDRIKVGQSLVGKVMSGRKTLYALDVKSEKVITIARWRDMIMNEGFKSTISVPMFVGKKIVGAFSVYYKTKVDSIDTYQVQFIEIIANQIAITIENIKAYGTIEQYGSNLLGQVEKLLYLQKVTESFSLDFYKSMGKSLESYADYIIKRFNASGISVFRLEKDSNILKLIASYGLSKKHKTYLEKHSASLESGTLVGLAFKQKKIETSSKVFVDERIDKPWRTLLSIEGKSAMAAFPLVVQDEKIGAIIVYYKKPHIFSKEEIGTLSLLAQYMGISLLNIRVFDSLRLEQQKMVSMINSLHEGLIFYDLKGKITAFNLRSEELLWLNGKEIIGKYISQKTRKESVYWENLYNIKNLVQREFGIKEYTTKGPHKVILEITYVPVRDGYKKIGAMHVLRDITREKEIELLKSKFISTASHQMRTPLSGMKWAIDILRKGDAGDLNTEQKELTDKLFLTTDNLIRLINDMLDVTRIEEGKTGYNFVLGDLEKLVEKVIDDLNMNIRKKEIALTFKKQKQPLPKIAFDSDKLDIAVKNVIDNAIKYTRPNGNVAIELQAGKNSLLLTIKDDGIGIPKKDQKFIFVKFFRAENAIKFQTEGSGLGLYIAKSIMDKHNSIITFESEENKGAIFTLQFPIDPKKMLKFAKNTEDSVNEAT</sequence>
<evidence type="ECO:0000256" key="1">
    <source>
        <dbReference type="ARBA" id="ARBA00000085"/>
    </source>
</evidence>
<dbReference type="SUPFAM" id="SSF47384">
    <property type="entry name" value="Homodimeric domain of signal transducing histidine kinase"/>
    <property type="match status" value="1"/>
</dbReference>
<dbReference type="AlphaFoldDB" id="A0A1G2QZM2"/>
<dbReference type="CDD" id="cd00075">
    <property type="entry name" value="HATPase"/>
    <property type="match status" value="1"/>
</dbReference>
<name>A0A1G2QZM2_9BACT</name>
<dbReference type="InterPro" id="IPR035965">
    <property type="entry name" value="PAS-like_dom_sf"/>
</dbReference>
<keyword evidence="5" id="KW-0418">Kinase</keyword>
<feature type="domain" description="Histidine kinase" evidence="8">
    <location>
        <begin position="495"/>
        <end position="715"/>
    </location>
</feature>
<dbReference type="PANTHER" id="PTHR45453:SF1">
    <property type="entry name" value="PHOSPHATE REGULON SENSOR PROTEIN PHOR"/>
    <property type="match status" value="1"/>
</dbReference>
<gene>
    <name evidence="10" type="ORF">A2672_02470</name>
</gene>
<dbReference type="Pfam" id="PF13185">
    <property type="entry name" value="GAF_2"/>
    <property type="match status" value="2"/>
</dbReference>
<dbReference type="InterPro" id="IPR003018">
    <property type="entry name" value="GAF"/>
</dbReference>
<evidence type="ECO:0000313" key="10">
    <source>
        <dbReference type="EMBL" id="OHA65808.1"/>
    </source>
</evidence>
<evidence type="ECO:0000313" key="11">
    <source>
        <dbReference type="Proteomes" id="UP000178065"/>
    </source>
</evidence>
<dbReference type="CDD" id="cd00082">
    <property type="entry name" value="HisKA"/>
    <property type="match status" value="1"/>
</dbReference>
<evidence type="ECO:0000256" key="2">
    <source>
        <dbReference type="ARBA" id="ARBA00012438"/>
    </source>
</evidence>
<dbReference type="PROSITE" id="PS50112">
    <property type="entry name" value="PAS"/>
    <property type="match status" value="1"/>
</dbReference>
<evidence type="ECO:0000256" key="3">
    <source>
        <dbReference type="ARBA" id="ARBA00022553"/>
    </source>
</evidence>
<dbReference type="NCBIfam" id="TIGR00229">
    <property type="entry name" value="sensory_box"/>
    <property type="match status" value="1"/>
</dbReference>
<keyword evidence="3" id="KW-0597">Phosphoprotein</keyword>
<dbReference type="PROSITE" id="PS50109">
    <property type="entry name" value="HIS_KIN"/>
    <property type="match status" value="1"/>
</dbReference>
<evidence type="ECO:0000259" key="9">
    <source>
        <dbReference type="PROSITE" id="PS50112"/>
    </source>
</evidence>
<proteinExistence type="predicted"/>